<reference evidence="3" key="1">
    <citation type="submission" date="2017-01" db="EMBL/GenBank/DDBJ databases">
        <authorList>
            <person name="Brunel B."/>
        </authorList>
    </citation>
    <scope>NUCLEOTIDE SEQUENCE [LARGE SCALE GENOMIC DNA]</scope>
</reference>
<accession>A0A1R3V109</accession>
<sequence length="131" mass="15524">MAFCSQLAFDKTRREEREAEERRRKHMALRRELQKTPEREANRLSFLRQLAEHQKEAPDLRRTIAKATEFLSQASSEYLRMIAWAEQRLAHLEAQNRLEVLTSNLGSKTSSPTQMTCTILRVIRRRQEILE</sequence>
<proteinExistence type="predicted"/>
<dbReference type="AlphaFoldDB" id="A0A1R3V109"/>
<keyword evidence="3" id="KW-1185">Reference proteome</keyword>
<name>A0A1R3V109_9HYPH</name>
<dbReference type="EMBL" id="FTPD01000005">
    <property type="protein sequence ID" value="SIT53573.1"/>
    <property type="molecule type" value="Genomic_DNA"/>
</dbReference>
<organism evidence="2 3">
    <name type="scientific">Mesorhizobium prunaredense</name>
    <dbReference type="NCBI Taxonomy" id="1631249"/>
    <lineage>
        <taxon>Bacteria</taxon>
        <taxon>Pseudomonadati</taxon>
        <taxon>Pseudomonadota</taxon>
        <taxon>Alphaproteobacteria</taxon>
        <taxon>Hyphomicrobiales</taxon>
        <taxon>Phyllobacteriaceae</taxon>
        <taxon>Mesorhizobium</taxon>
    </lineage>
</organism>
<feature type="region of interest" description="Disordered" evidence="1">
    <location>
        <begin position="15"/>
        <end position="37"/>
    </location>
</feature>
<dbReference type="Proteomes" id="UP000188388">
    <property type="component" value="Unassembled WGS sequence"/>
</dbReference>
<evidence type="ECO:0000313" key="3">
    <source>
        <dbReference type="Proteomes" id="UP000188388"/>
    </source>
</evidence>
<gene>
    <name evidence="2" type="ORF">BQ8794_130057</name>
</gene>
<protein>
    <submittedName>
        <fullName evidence="2">Uncharacterized protein</fullName>
    </submittedName>
</protein>
<evidence type="ECO:0000256" key="1">
    <source>
        <dbReference type="SAM" id="MobiDB-lite"/>
    </source>
</evidence>
<evidence type="ECO:0000313" key="2">
    <source>
        <dbReference type="EMBL" id="SIT53573.1"/>
    </source>
</evidence>
<dbReference type="STRING" id="1631249.BQ8794_130057"/>